<dbReference type="SUPFAM" id="SSF53098">
    <property type="entry name" value="Ribonuclease H-like"/>
    <property type="match status" value="1"/>
</dbReference>
<keyword evidence="10" id="KW-1185">Reference proteome</keyword>
<evidence type="ECO:0000256" key="4">
    <source>
        <dbReference type="ARBA" id="ARBA00022833"/>
    </source>
</evidence>
<feature type="region of interest" description="Disordered" evidence="7">
    <location>
        <begin position="741"/>
        <end position="813"/>
    </location>
</feature>
<keyword evidence="6" id="KW-0175">Coiled coil</keyword>
<name>A0A4U0X464_9PEZI</name>
<dbReference type="InterPro" id="IPR008906">
    <property type="entry name" value="HATC_C_dom"/>
</dbReference>
<evidence type="ECO:0000256" key="7">
    <source>
        <dbReference type="SAM" id="MobiDB-lite"/>
    </source>
</evidence>
<feature type="domain" description="HAT C-terminal dimerisation" evidence="8">
    <location>
        <begin position="651"/>
        <end position="731"/>
    </location>
</feature>
<dbReference type="AlphaFoldDB" id="A0A4U0X464"/>
<feature type="region of interest" description="Disordered" evidence="7">
    <location>
        <begin position="137"/>
        <end position="169"/>
    </location>
</feature>
<dbReference type="PANTHER" id="PTHR46481:SF10">
    <property type="entry name" value="ZINC FINGER BED DOMAIN-CONTAINING PROTEIN 39"/>
    <property type="match status" value="1"/>
</dbReference>
<dbReference type="GO" id="GO:0005634">
    <property type="term" value="C:nucleus"/>
    <property type="evidence" value="ECO:0007669"/>
    <property type="project" value="UniProtKB-SubCell"/>
</dbReference>
<feature type="compositionally biased region" description="Polar residues" evidence="7">
    <location>
        <begin position="753"/>
        <end position="762"/>
    </location>
</feature>
<dbReference type="EMBL" id="NAJN01000642">
    <property type="protein sequence ID" value="TKA70467.1"/>
    <property type="molecule type" value="Genomic_DNA"/>
</dbReference>
<feature type="compositionally biased region" description="Basic and acidic residues" evidence="7">
    <location>
        <begin position="149"/>
        <end position="169"/>
    </location>
</feature>
<reference evidence="9 10" key="1">
    <citation type="submission" date="2017-03" db="EMBL/GenBank/DDBJ databases">
        <title>Genomes of endolithic fungi from Antarctica.</title>
        <authorList>
            <person name="Coleine C."/>
            <person name="Masonjones S."/>
            <person name="Stajich J.E."/>
        </authorList>
    </citation>
    <scope>NUCLEOTIDE SEQUENCE [LARGE SCALE GENOMIC DNA]</scope>
    <source>
        <strain evidence="9 10">CCFEE 5187</strain>
    </source>
</reference>
<dbReference type="InterPro" id="IPR052035">
    <property type="entry name" value="ZnF_BED_domain_contain"/>
</dbReference>
<evidence type="ECO:0000256" key="6">
    <source>
        <dbReference type="SAM" id="Coils"/>
    </source>
</evidence>
<evidence type="ECO:0000313" key="9">
    <source>
        <dbReference type="EMBL" id="TKA70467.1"/>
    </source>
</evidence>
<evidence type="ECO:0000313" key="10">
    <source>
        <dbReference type="Proteomes" id="UP000308768"/>
    </source>
</evidence>
<feature type="compositionally biased region" description="Acidic residues" evidence="7">
    <location>
        <begin position="743"/>
        <end position="752"/>
    </location>
</feature>
<dbReference type="OrthoDB" id="3795213at2759"/>
<evidence type="ECO:0000256" key="5">
    <source>
        <dbReference type="ARBA" id="ARBA00023242"/>
    </source>
</evidence>
<keyword evidence="5" id="KW-0539">Nucleus</keyword>
<evidence type="ECO:0000256" key="2">
    <source>
        <dbReference type="ARBA" id="ARBA00022723"/>
    </source>
</evidence>
<evidence type="ECO:0000256" key="1">
    <source>
        <dbReference type="ARBA" id="ARBA00004123"/>
    </source>
</evidence>
<keyword evidence="4" id="KW-0862">Zinc</keyword>
<keyword evidence="3" id="KW-0863">Zinc-finger</keyword>
<organism evidence="9 10">
    <name type="scientific">Cryomyces minteri</name>
    <dbReference type="NCBI Taxonomy" id="331657"/>
    <lineage>
        <taxon>Eukaryota</taxon>
        <taxon>Fungi</taxon>
        <taxon>Dikarya</taxon>
        <taxon>Ascomycota</taxon>
        <taxon>Pezizomycotina</taxon>
        <taxon>Dothideomycetes</taxon>
        <taxon>Dothideomycetes incertae sedis</taxon>
        <taxon>Cryomyces</taxon>
    </lineage>
</organism>
<sequence length="813" mass="92771">MFSPLATYYSQEVDKFLSDGGGLTHTTKRQFWKLFHEAWKRAFTEKNVKSAWEAAGVHPFNPERVIAIITQKNTTPEPQQVRTPTSARSLRRMFNHMQKDGYVTAEALPLLHASEKLATKVEILQHKNQGLEKAIVEEKKKRKRGRKLNLHEEGENPEKAHEKEERKTARVIARETAKVEREREKAKRAAKKAAQEANATTQASRHLEAAHRITKKGQIPPSVVPRKRESVADQLQRAHRAQQTAFDERACTPWRFRELLGYRNPLIEGVAPSSHNTPRTWITQYYELSKETVRRSLNNAVSRITLSFDLWTSNSTHKGNGMPLLGVVGHYLDKDIKLRTVLLGLPLVLGQHSGENIARYLLSVINDFSIGNKLGYSVADNATNNDTCLTELAKDLDINVKQQRLRCAGHKINLVCKAILLGTDTDCYEDVLRNDEEEEAAVDDRIEQFEAVLDSSDQAKAWRAWHKKGPVGKQPSFKLDRLTSDDWTELTQIHYLLKPFKALSTRLQGNAVTGGHGALWESLAALDYLLTHLEEQKQQQDLLQPSHFKACVNLGWKKLNKYYELTHRIPAYAASVALHPARKYSWFTKHWKDTHPDWIEKAKAATRKQYKQYKRQYASEVRRSSPTSSELADFDHYNRIDHDDTALGDELDRFASSAPIACKDPLQWWRNKENHEQYPVLRHLAWDLLAVPAMSAECERVFSEAGHVLNTTRALTTEELAEASQCLKSWIESGLVSLTKVSDDDDDDDEVQSTDYELQTHLSEPPLPPQHHALPCSHPLTTTPSPKRLYHDAWQAGQQATNQWPSNKQKSKD</sequence>
<dbReference type="Proteomes" id="UP000308768">
    <property type="component" value="Unassembled WGS sequence"/>
</dbReference>
<evidence type="ECO:0000259" key="8">
    <source>
        <dbReference type="Pfam" id="PF05699"/>
    </source>
</evidence>
<keyword evidence="2" id="KW-0479">Metal-binding</keyword>
<feature type="coiled-coil region" evidence="6">
    <location>
        <begin position="172"/>
        <end position="203"/>
    </location>
</feature>
<dbReference type="PANTHER" id="PTHR46481">
    <property type="entry name" value="ZINC FINGER BED DOMAIN-CONTAINING PROTEIN 4"/>
    <property type="match status" value="1"/>
</dbReference>
<evidence type="ECO:0000256" key="3">
    <source>
        <dbReference type="ARBA" id="ARBA00022771"/>
    </source>
</evidence>
<dbReference type="InterPro" id="IPR012337">
    <property type="entry name" value="RNaseH-like_sf"/>
</dbReference>
<comment type="caution">
    <text evidence="9">The sequence shown here is derived from an EMBL/GenBank/DDBJ whole genome shotgun (WGS) entry which is preliminary data.</text>
</comment>
<gene>
    <name evidence="9" type="ORF">B0A49_11647</name>
</gene>
<proteinExistence type="predicted"/>
<protein>
    <recommendedName>
        <fullName evidence="8">HAT C-terminal dimerisation domain-containing protein</fullName>
    </recommendedName>
</protein>
<dbReference type="Pfam" id="PF05699">
    <property type="entry name" value="Dimer_Tnp_hAT"/>
    <property type="match status" value="1"/>
</dbReference>
<accession>A0A4U0X464</accession>
<dbReference type="GO" id="GO:0046983">
    <property type="term" value="F:protein dimerization activity"/>
    <property type="evidence" value="ECO:0007669"/>
    <property type="project" value="InterPro"/>
</dbReference>
<dbReference type="GO" id="GO:0008270">
    <property type="term" value="F:zinc ion binding"/>
    <property type="evidence" value="ECO:0007669"/>
    <property type="project" value="UniProtKB-KW"/>
</dbReference>
<comment type="subcellular location">
    <subcellularLocation>
        <location evidence="1">Nucleus</location>
    </subcellularLocation>
</comment>
<feature type="compositionally biased region" description="Polar residues" evidence="7">
    <location>
        <begin position="796"/>
        <end position="813"/>
    </location>
</feature>